<dbReference type="NCBIfam" id="NF006698">
    <property type="entry name" value="PRK09243.1-5"/>
    <property type="match status" value="1"/>
</dbReference>
<feature type="domain" description="Nicotinate phosphoribosyltransferase N-terminal" evidence="10">
    <location>
        <begin position="60"/>
        <end position="184"/>
    </location>
</feature>
<dbReference type="InterPro" id="IPR006405">
    <property type="entry name" value="Nic_PRibTrfase_pncB"/>
</dbReference>
<name>A0ABQ4HBT3_9ACTN</name>
<dbReference type="InterPro" id="IPR040727">
    <property type="entry name" value="NAPRTase_N"/>
</dbReference>
<comment type="PTM">
    <text evidence="9">Transiently phosphorylated on a His residue during the reaction cycle. Phosphorylation strongly increases the affinity for substrates and increases the rate of nicotinate D-ribonucleotide production. Dephosphorylation regenerates the low-affinity form of the enzyme, leading to product release.</text>
</comment>
<dbReference type="EC" id="6.3.4.21" evidence="3 9"/>
<dbReference type="InterPro" id="IPR013785">
    <property type="entry name" value="Aldolase_TIM"/>
</dbReference>
<keyword evidence="12" id="KW-1185">Reference proteome</keyword>
<evidence type="ECO:0000313" key="12">
    <source>
        <dbReference type="Proteomes" id="UP000633041"/>
    </source>
</evidence>
<protein>
    <recommendedName>
        <fullName evidence="3 9">Nicotinate phosphoribosyltransferase</fullName>
        <ecNumber evidence="3 9">6.3.4.21</ecNumber>
    </recommendedName>
</protein>
<dbReference type="Gene3D" id="3.20.20.70">
    <property type="entry name" value="Aldolase class I"/>
    <property type="match status" value="1"/>
</dbReference>
<keyword evidence="4" id="KW-0597">Phosphoprotein</keyword>
<evidence type="ECO:0000256" key="7">
    <source>
        <dbReference type="ARBA" id="ARBA00022679"/>
    </source>
</evidence>
<evidence type="ECO:0000256" key="3">
    <source>
        <dbReference type="ARBA" id="ARBA00013236"/>
    </source>
</evidence>
<dbReference type="SUPFAM" id="SSF51690">
    <property type="entry name" value="Nicotinate/Quinolinate PRTase C-terminal domain-like"/>
    <property type="match status" value="1"/>
</dbReference>
<keyword evidence="5 9" id="KW-0436">Ligase</keyword>
<evidence type="ECO:0000259" key="10">
    <source>
        <dbReference type="Pfam" id="PF17767"/>
    </source>
</evidence>
<dbReference type="Gene3D" id="3.20.140.10">
    <property type="entry name" value="nicotinate phosphoribosyltransferase"/>
    <property type="match status" value="1"/>
</dbReference>
<comment type="similarity">
    <text evidence="2 9">Belongs to the NAPRTase family.</text>
</comment>
<dbReference type="Proteomes" id="UP000633041">
    <property type="component" value="Unassembled WGS sequence"/>
</dbReference>
<dbReference type="Pfam" id="PF17767">
    <property type="entry name" value="NAPRTase_N"/>
    <property type="match status" value="1"/>
</dbReference>
<dbReference type="NCBIfam" id="TIGR01513">
    <property type="entry name" value="NAPRTase_put"/>
    <property type="match status" value="1"/>
</dbReference>
<reference evidence="11 12" key="1">
    <citation type="submission" date="2021-01" db="EMBL/GenBank/DDBJ databases">
        <title>Whole genome shotgun sequence of Planomonospora parontospora subsp. parontospora NBRC 13880.</title>
        <authorList>
            <person name="Komaki H."/>
            <person name="Tamura T."/>
        </authorList>
    </citation>
    <scope>NUCLEOTIDE SEQUENCE [LARGE SCALE GENOMIC DNA]</scope>
    <source>
        <strain evidence="11 12">NBRC 13880</strain>
    </source>
</reference>
<evidence type="ECO:0000256" key="9">
    <source>
        <dbReference type="RuleBase" id="RU365100"/>
    </source>
</evidence>
<evidence type="ECO:0000256" key="6">
    <source>
        <dbReference type="ARBA" id="ARBA00022642"/>
    </source>
</evidence>
<dbReference type="NCBIfam" id="NF009131">
    <property type="entry name" value="PRK12484.1"/>
    <property type="match status" value="1"/>
</dbReference>
<evidence type="ECO:0000256" key="8">
    <source>
        <dbReference type="ARBA" id="ARBA00048668"/>
    </source>
</evidence>
<accession>A0ABQ4HBT3</accession>
<evidence type="ECO:0000256" key="1">
    <source>
        <dbReference type="ARBA" id="ARBA00004952"/>
    </source>
</evidence>
<dbReference type="PANTHER" id="PTHR11098">
    <property type="entry name" value="NICOTINATE PHOSPHORIBOSYLTRANSFERASE"/>
    <property type="match status" value="1"/>
</dbReference>
<gene>
    <name evidence="11" type="ORF">Ppa06_33850</name>
</gene>
<comment type="pathway">
    <text evidence="1 9">Cofactor biosynthesis; NAD(+) biosynthesis; nicotinate D-ribonucleotide from nicotinate: step 1/1.</text>
</comment>
<sequence>MTYDIRLTGSFQTIVSQGRSGRLSIDGRSTSIGAVVPTFTSLPYPGLSLRLVTMSMSGALLTDHYELTMLQAALRSGAASRRAVFEVFARQLPGGRRYGVVAGTGRVLDALEHFRFGEDELAFLAANRVVDDATLDFLAGYRFRGDVHGYREGECYFPGSPIMTVEGTFAEAVLLETLILSVLNHDCAIATAASRMVCAAGSRPLIEMGSRRTHEMSAVAAARAAYLCGFAATSNLMAGRVYGVPTTGTAAHAFTLLHDSEEQAFAAQLASLGTGTTLLVDTYDVARAVRTAVELAGPGLGAVRIDSGDLTEAAREVRAQLDGLGAHGTRILVTGDLDEYAIAALAAAPVDGYGVGTSLVTGSGSPTAALVYKLVAREDSAGVLQPVAKRSVGKPSRGGRKEAFRRLDESGTAVAELVTTAGRRPPGARPLQTPLVRGGEVVVREKPEEARARHREAFAELPVTAHQLSRGDAALPTVFD</sequence>
<dbReference type="GO" id="GO:0016757">
    <property type="term" value="F:glycosyltransferase activity"/>
    <property type="evidence" value="ECO:0007669"/>
    <property type="project" value="UniProtKB-KW"/>
</dbReference>
<dbReference type="SUPFAM" id="SSF54675">
    <property type="entry name" value="Nicotinate/Quinolinate PRTase N-terminal domain-like"/>
    <property type="match status" value="1"/>
</dbReference>
<dbReference type="InterPro" id="IPR007229">
    <property type="entry name" value="Nic_PRibTrfase-Fam"/>
</dbReference>
<dbReference type="PANTHER" id="PTHR11098:SF8">
    <property type="entry name" value="NICOTINATE PHOSPHORIBOSYLTRANSFERASE PNCB1"/>
    <property type="match status" value="1"/>
</dbReference>
<comment type="caution">
    <text evidence="11">The sequence shown here is derived from an EMBL/GenBank/DDBJ whole genome shotgun (WGS) entry which is preliminary data.</text>
</comment>
<evidence type="ECO:0000313" key="11">
    <source>
        <dbReference type="EMBL" id="GII09587.1"/>
    </source>
</evidence>
<proteinExistence type="inferred from homology"/>
<comment type="function">
    <text evidence="9">Catalyzes the first step in the biosynthesis of NAD from nicotinic acid, the ATP-dependent synthesis of beta-nicotinate D-ribonucleotide from nicotinate and 5-phospho-D-ribose 1-phosphate.</text>
</comment>
<dbReference type="InterPro" id="IPR036068">
    <property type="entry name" value="Nicotinate_pribotase-like_C"/>
</dbReference>
<organism evidence="11 12">
    <name type="scientific">Planomonospora parontospora subsp. parontospora</name>
    <dbReference type="NCBI Taxonomy" id="97194"/>
    <lineage>
        <taxon>Bacteria</taxon>
        <taxon>Bacillati</taxon>
        <taxon>Actinomycetota</taxon>
        <taxon>Actinomycetes</taxon>
        <taxon>Streptosporangiales</taxon>
        <taxon>Streptosporangiaceae</taxon>
        <taxon>Planomonospora</taxon>
    </lineage>
</organism>
<keyword evidence="11" id="KW-0328">Glycosyltransferase</keyword>
<evidence type="ECO:0000256" key="4">
    <source>
        <dbReference type="ARBA" id="ARBA00022553"/>
    </source>
</evidence>
<evidence type="ECO:0000256" key="5">
    <source>
        <dbReference type="ARBA" id="ARBA00022598"/>
    </source>
</evidence>
<dbReference type="EMBL" id="BOOL01000026">
    <property type="protein sequence ID" value="GII09587.1"/>
    <property type="molecule type" value="Genomic_DNA"/>
</dbReference>
<comment type="catalytic activity">
    <reaction evidence="8 9">
        <text>5-phospho-alpha-D-ribose 1-diphosphate + nicotinate + ATP + H2O = nicotinate beta-D-ribonucleotide + ADP + phosphate + diphosphate</text>
        <dbReference type="Rhea" id="RHEA:36163"/>
        <dbReference type="ChEBI" id="CHEBI:15377"/>
        <dbReference type="ChEBI" id="CHEBI:30616"/>
        <dbReference type="ChEBI" id="CHEBI:32544"/>
        <dbReference type="ChEBI" id="CHEBI:33019"/>
        <dbReference type="ChEBI" id="CHEBI:43474"/>
        <dbReference type="ChEBI" id="CHEBI:57502"/>
        <dbReference type="ChEBI" id="CHEBI:58017"/>
        <dbReference type="ChEBI" id="CHEBI:456216"/>
        <dbReference type="EC" id="6.3.4.21"/>
    </reaction>
</comment>
<dbReference type="PIRSF" id="PIRSF000484">
    <property type="entry name" value="NAPRT"/>
    <property type="match status" value="1"/>
</dbReference>
<evidence type="ECO:0000256" key="2">
    <source>
        <dbReference type="ARBA" id="ARBA00010897"/>
    </source>
</evidence>
<keyword evidence="6 9" id="KW-0662">Pyridine nucleotide biosynthesis</keyword>
<keyword evidence="7 9" id="KW-0808">Transferase</keyword>